<comment type="similarity">
    <text evidence="1 2">Belongs to the outer membrane factor (OMF) (TC 1.B.17) family.</text>
</comment>
<dbReference type="GO" id="GO:0005886">
    <property type="term" value="C:plasma membrane"/>
    <property type="evidence" value="ECO:0007669"/>
    <property type="project" value="UniProtKB-SubCell"/>
</dbReference>
<dbReference type="GO" id="GO:0015562">
    <property type="term" value="F:efflux transmembrane transporter activity"/>
    <property type="evidence" value="ECO:0007669"/>
    <property type="project" value="InterPro"/>
</dbReference>
<dbReference type="OrthoDB" id="7181739at2"/>
<gene>
    <name evidence="3" type="ORF">C8P69_105265</name>
</gene>
<sequence length="489" mass="51749">MTACVPVRFRLSGLLALLAGGLAGCVVGPDYQAPNLALPAHHAQAPQARPIRPGELADWWKRFGDPTLDSLIDQAIAANLDVATAKARIREARATLRQTAAGLAPEVNGTASSTHSRTSASATGFNISSNSYQSGFAVSWEIDLFGETRRGIEAADRGIEVAEENLRTTLLVLVGDVAQNYVEARGFLARADLARRSAELQRQTAALTRAKFDAGAASAVDVARATAIANSTAANVPTLETAFAASAHRIGVLLGREPAAVVGILRRGGIPSPRRNLPPGIPADVLLNRPDVRAAERSLAQATARIGRAEAALYPSVSLTGNLRTSGIRIGDLGNGSSLAWSYGPSVTIPVFNGGRLRAGVEIAEAQRDQSYATFHQAVLRALEDVENALVGLAQQRLRYQRLAVAARSNREAGRLARVLYQQGASSFLEVLDTERSLYDSEDSLLQSQVLIATRFIALGKALGGGPSQPIDTATPLVVDRETGPRLPR</sequence>
<name>A0A2T4Z2W1_9HYPH</name>
<keyword evidence="4" id="KW-1185">Reference proteome</keyword>
<dbReference type="PANTHER" id="PTHR30203">
    <property type="entry name" value="OUTER MEMBRANE CATION EFFLUX PROTEIN"/>
    <property type="match status" value="1"/>
</dbReference>
<evidence type="ECO:0000313" key="3">
    <source>
        <dbReference type="EMBL" id="PTM55112.1"/>
    </source>
</evidence>
<dbReference type="PANTHER" id="PTHR30203:SF25">
    <property type="entry name" value="OUTER MEMBRANE PROTEIN-RELATED"/>
    <property type="match status" value="1"/>
</dbReference>
<dbReference type="EMBL" id="PZZL01000005">
    <property type="protein sequence ID" value="PTM55112.1"/>
    <property type="molecule type" value="Genomic_DNA"/>
</dbReference>
<organism evidence="3 4">
    <name type="scientific">Phreatobacter oligotrophus</name>
    <dbReference type="NCBI Taxonomy" id="1122261"/>
    <lineage>
        <taxon>Bacteria</taxon>
        <taxon>Pseudomonadati</taxon>
        <taxon>Pseudomonadota</taxon>
        <taxon>Alphaproteobacteria</taxon>
        <taxon>Hyphomicrobiales</taxon>
        <taxon>Phreatobacteraceae</taxon>
        <taxon>Phreatobacter</taxon>
    </lineage>
</organism>
<proteinExistence type="inferred from homology"/>
<dbReference type="Gene3D" id="2.20.200.10">
    <property type="entry name" value="Outer membrane efflux proteins (OEP)"/>
    <property type="match status" value="1"/>
</dbReference>
<keyword evidence="2" id="KW-1134">Transmembrane beta strand</keyword>
<keyword evidence="2" id="KW-0472">Membrane</keyword>
<comment type="caution">
    <text evidence="3">The sequence shown here is derived from an EMBL/GenBank/DDBJ whole genome shotgun (WGS) entry which is preliminary data.</text>
</comment>
<dbReference type="InterPro" id="IPR003423">
    <property type="entry name" value="OMP_efflux"/>
</dbReference>
<evidence type="ECO:0000256" key="1">
    <source>
        <dbReference type="ARBA" id="ARBA00007613"/>
    </source>
</evidence>
<keyword evidence="2" id="KW-0564">Palmitate</keyword>
<dbReference type="Gene3D" id="1.20.1600.10">
    <property type="entry name" value="Outer membrane efflux proteins (OEP)"/>
    <property type="match status" value="1"/>
</dbReference>
<protein>
    <submittedName>
        <fullName evidence="3">NodT family efflux transporter outer membrane factor (OMF) lipoprotein</fullName>
    </submittedName>
</protein>
<dbReference type="InterPro" id="IPR010131">
    <property type="entry name" value="MdtP/NodT-like"/>
</dbReference>
<accession>A0A2T4Z2W1</accession>
<evidence type="ECO:0000313" key="4">
    <source>
        <dbReference type="Proteomes" id="UP000241808"/>
    </source>
</evidence>
<dbReference type="NCBIfam" id="TIGR01845">
    <property type="entry name" value="outer_NodT"/>
    <property type="match status" value="1"/>
</dbReference>
<evidence type="ECO:0000256" key="2">
    <source>
        <dbReference type="RuleBase" id="RU362097"/>
    </source>
</evidence>
<dbReference type="Pfam" id="PF02321">
    <property type="entry name" value="OEP"/>
    <property type="match status" value="2"/>
</dbReference>
<keyword evidence="2" id="KW-0812">Transmembrane</keyword>
<dbReference type="SUPFAM" id="SSF56954">
    <property type="entry name" value="Outer membrane efflux proteins (OEP)"/>
    <property type="match status" value="1"/>
</dbReference>
<reference evidence="3 4" key="1">
    <citation type="submission" date="2018-04" db="EMBL/GenBank/DDBJ databases">
        <title>Genomic Encyclopedia of Archaeal and Bacterial Type Strains, Phase II (KMG-II): from individual species to whole genera.</title>
        <authorList>
            <person name="Goeker M."/>
        </authorList>
    </citation>
    <scope>NUCLEOTIDE SEQUENCE [LARGE SCALE GENOMIC DNA]</scope>
    <source>
        <strain evidence="3 4">DSM 25521</strain>
    </source>
</reference>
<dbReference type="RefSeq" id="WP_108177954.1">
    <property type="nucleotide sequence ID" value="NZ_PZZL01000005.1"/>
</dbReference>
<keyword evidence="2 3" id="KW-0449">Lipoprotein</keyword>
<dbReference type="Proteomes" id="UP000241808">
    <property type="component" value="Unassembled WGS sequence"/>
</dbReference>
<comment type="subcellular location">
    <subcellularLocation>
        <location evidence="2">Cell membrane</location>
        <topology evidence="2">Lipid-anchor</topology>
    </subcellularLocation>
</comment>
<dbReference type="AlphaFoldDB" id="A0A2T4Z2W1"/>